<name>A0A226X4G8_CABSO</name>
<gene>
    <name evidence="1" type="ORF">BSU04_14485</name>
</gene>
<dbReference type="Proteomes" id="UP000214720">
    <property type="component" value="Unassembled WGS sequence"/>
</dbReference>
<accession>A0A226X4G8</accession>
<dbReference type="RefSeq" id="WP_089161114.1">
    <property type="nucleotide sequence ID" value="NZ_MTHB01000090.1"/>
</dbReference>
<dbReference type="NCBIfam" id="NF040493">
    <property type="entry name" value="TA_anti_VapB"/>
    <property type="match status" value="1"/>
</dbReference>
<dbReference type="EMBL" id="MTHB01000090">
    <property type="protein sequence ID" value="OXC77890.1"/>
    <property type="molecule type" value="Genomic_DNA"/>
</dbReference>
<protein>
    <submittedName>
        <fullName evidence="1">Virulence-associated protein vagC</fullName>
    </submittedName>
</protein>
<proteinExistence type="predicted"/>
<dbReference type="InterPro" id="IPR037914">
    <property type="entry name" value="SpoVT-AbrB_sf"/>
</dbReference>
<organism evidence="1 2">
    <name type="scientific">Caballeronia sordidicola</name>
    <name type="common">Burkholderia sordidicola</name>
    <dbReference type="NCBI Taxonomy" id="196367"/>
    <lineage>
        <taxon>Bacteria</taxon>
        <taxon>Pseudomonadati</taxon>
        <taxon>Pseudomonadota</taxon>
        <taxon>Betaproteobacteria</taxon>
        <taxon>Burkholderiales</taxon>
        <taxon>Burkholderiaceae</taxon>
        <taxon>Caballeronia</taxon>
    </lineage>
</organism>
<evidence type="ECO:0000313" key="1">
    <source>
        <dbReference type="EMBL" id="OXC77890.1"/>
    </source>
</evidence>
<dbReference type="InterPro" id="IPR047976">
    <property type="entry name" value="Anti_VapB2-like"/>
</dbReference>
<dbReference type="AlphaFoldDB" id="A0A226X4G8"/>
<reference evidence="2" key="1">
    <citation type="submission" date="2017-01" db="EMBL/GenBank/DDBJ databases">
        <title>Genome Analysis of Deinococcus marmoris KOPRI26562.</title>
        <authorList>
            <person name="Kim J.H."/>
            <person name="Oh H.-M."/>
        </authorList>
    </citation>
    <scope>NUCLEOTIDE SEQUENCE [LARGE SCALE GENOMIC DNA]</scope>
    <source>
        <strain evidence="2">PAMC 26633</strain>
    </source>
</reference>
<dbReference type="SUPFAM" id="SSF89447">
    <property type="entry name" value="AbrB/MazE/MraZ-like"/>
    <property type="match status" value="1"/>
</dbReference>
<sequence>MRTVFIFMNEASQAVEIPKDMQFEAVAELEIRREGDTVLLRPVRPNWVSFAHEPTASADFLAERPCVLKTDYFDLSGAGESSEEPGQ</sequence>
<dbReference type="Gene3D" id="2.10.260.10">
    <property type="match status" value="1"/>
</dbReference>
<dbReference type="OrthoDB" id="9810009at2"/>
<evidence type="ECO:0000313" key="2">
    <source>
        <dbReference type="Proteomes" id="UP000214720"/>
    </source>
</evidence>
<comment type="caution">
    <text evidence="1">The sequence shown here is derived from an EMBL/GenBank/DDBJ whole genome shotgun (WGS) entry which is preliminary data.</text>
</comment>